<evidence type="ECO:0000256" key="1">
    <source>
        <dbReference type="SAM" id="MobiDB-lite"/>
    </source>
</evidence>
<dbReference type="AlphaFoldDB" id="A0A9P8CJQ5"/>
<feature type="region of interest" description="Disordered" evidence="1">
    <location>
        <begin position="221"/>
        <end position="259"/>
    </location>
</feature>
<evidence type="ECO:0008006" key="6">
    <source>
        <dbReference type="Google" id="ProtNLM"/>
    </source>
</evidence>
<dbReference type="OrthoDB" id="4770059at2759"/>
<reference evidence="4" key="1">
    <citation type="journal article" date="2021" name="IMA Fungus">
        <title>Genomic characterization of three marine fungi, including Emericellopsis atlantica sp. nov. with signatures of a generalist lifestyle and marine biomass degradation.</title>
        <authorList>
            <person name="Hagestad O.C."/>
            <person name="Hou L."/>
            <person name="Andersen J.H."/>
            <person name="Hansen E.H."/>
            <person name="Altermark B."/>
            <person name="Li C."/>
            <person name="Kuhnert E."/>
            <person name="Cox R.J."/>
            <person name="Crous P.W."/>
            <person name="Spatafora J.W."/>
            <person name="Lail K."/>
            <person name="Amirebrahimi M."/>
            <person name="Lipzen A."/>
            <person name="Pangilinan J."/>
            <person name="Andreopoulos W."/>
            <person name="Hayes R.D."/>
            <person name="Ng V."/>
            <person name="Grigoriev I.V."/>
            <person name="Jackson S.A."/>
            <person name="Sutton T.D.S."/>
            <person name="Dobson A.D.W."/>
            <person name="Rama T."/>
        </authorList>
    </citation>
    <scope>NUCLEOTIDE SEQUENCE</scope>
    <source>
        <strain evidence="4">TS7</strain>
    </source>
</reference>
<keyword evidence="2" id="KW-1133">Transmembrane helix</keyword>
<evidence type="ECO:0000313" key="5">
    <source>
        <dbReference type="Proteomes" id="UP000887229"/>
    </source>
</evidence>
<protein>
    <recommendedName>
        <fullName evidence="6">Mid2 domain-containing protein</fullName>
    </recommendedName>
</protein>
<dbReference type="EMBL" id="MU251293">
    <property type="protein sequence ID" value="KAG9249719.1"/>
    <property type="molecule type" value="Genomic_DNA"/>
</dbReference>
<evidence type="ECO:0000313" key="4">
    <source>
        <dbReference type="EMBL" id="KAG9249719.1"/>
    </source>
</evidence>
<dbReference type="GeneID" id="70297422"/>
<keyword evidence="2" id="KW-0812">Transmembrane</keyword>
<accession>A0A9P8CJQ5</accession>
<organism evidence="4 5">
    <name type="scientific">Emericellopsis atlantica</name>
    <dbReference type="NCBI Taxonomy" id="2614577"/>
    <lineage>
        <taxon>Eukaryota</taxon>
        <taxon>Fungi</taxon>
        <taxon>Dikarya</taxon>
        <taxon>Ascomycota</taxon>
        <taxon>Pezizomycotina</taxon>
        <taxon>Sordariomycetes</taxon>
        <taxon>Hypocreomycetidae</taxon>
        <taxon>Hypocreales</taxon>
        <taxon>Bionectriaceae</taxon>
        <taxon>Emericellopsis</taxon>
    </lineage>
</organism>
<keyword evidence="5" id="KW-1185">Reference proteome</keyword>
<evidence type="ECO:0000256" key="2">
    <source>
        <dbReference type="SAM" id="Phobius"/>
    </source>
</evidence>
<proteinExistence type="predicted"/>
<keyword evidence="2" id="KW-0472">Membrane</keyword>
<comment type="caution">
    <text evidence="4">The sequence shown here is derived from an EMBL/GenBank/DDBJ whole genome shotgun (WGS) entry which is preliminary data.</text>
</comment>
<evidence type="ECO:0000256" key="3">
    <source>
        <dbReference type="SAM" id="SignalP"/>
    </source>
</evidence>
<keyword evidence="3" id="KW-0732">Signal</keyword>
<dbReference type="Proteomes" id="UP000887229">
    <property type="component" value="Unassembled WGS sequence"/>
</dbReference>
<feature type="transmembrane region" description="Helical" evidence="2">
    <location>
        <begin position="191"/>
        <end position="212"/>
    </location>
</feature>
<feature type="signal peptide" evidence="3">
    <location>
        <begin position="1"/>
        <end position="22"/>
    </location>
</feature>
<name>A0A9P8CJQ5_9HYPO</name>
<feature type="chain" id="PRO_5040458711" description="Mid2 domain-containing protein" evidence="3">
    <location>
        <begin position="23"/>
        <end position="259"/>
    </location>
</feature>
<sequence length="259" mass="27465">MSSVKTIGQALLPLCLLHTATADNVKLDSTRVNSGPLTKTFTPPSTCLEEFITTTSGPFTELRLGCQGPAGDECCPTGWASNRYFSPGVCPLGYQACTLPTTTQRDETTNLCCPSGFDCVTDLHYATCHSLLQTPEPFPYSWNGTTGTLTVTWVTATAIQIRFKASDSDIVPIPTASFSLPGKPMSMGVKAGIGVGATVGTIALLVGLCCGIRKYRSRRQRAGGMISSTQGPSLLDSPSEVPLGTYPDDNQAPPLYTRK</sequence>
<dbReference type="RefSeq" id="XP_046113643.1">
    <property type="nucleotide sequence ID" value="XM_046266519.1"/>
</dbReference>
<gene>
    <name evidence="4" type="ORF">F5Z01DRAFT_715498</name>
</gene>